<comment type="similarity">
    <text evidence="1">Belongs to the ATP12 family.</text>
</comment>
<evidence type="ECO:0000256" key="3">
    <source>
        <dbReference type="ARBA" id="ARBA00023186"/>
    </source>
</evidence>
<dbReference type="RefSeq" id="WP_058318680.1">
    <property type="nucleotide sequence ID" value="NZ_CYSF01000007.1"/>
</dbReference>
<dbReference type="InterPro" id="IPR042272">
    <property type="entry name" value="ATP12_ATP_synth-F1-assembly_N"/>
</dbReference>
<dbReference type="Proteomes" id="UP000051681">
    <property type="component" value="Unassembled WGS sequence"/>
</dbReference>
<dbReference type="InterPro" id="IPR023335">
    <property type="entry name" value="ATP12_ortho_dom_sf"/>
</dbReference>
<gene>
    <name evidence="4" type="ORF">TM5383_01801</name>
</gene>
<evidence type="ECO:0000256" key="1">
    <source>
        <dbReference type="ARBA" id="ARBA00008231"/>
    </source>
</evidence>
<dbReference type="InterPro" id="IPR011419">
    <property type="entry name" value="ATP12_ATP_synth-F1-assembly"/>
</dbReference>
<dbReference type="SUPFAM" id="SSF160909">
    <property type="entry name" value="ATP12-like"/>
    <property type="match status" value="1"/>
</dbReference>
<dbReference type="GO" id="GO:0043461">
    <property type="term" value="P:proton-transporting ATP synthase complex assembly"/>
    <property type="evidence" value="ECO:0007669"/>
    <property type="project" value="InterPro"/>
</dbReference>
<dbReference type="OrthoDB" id="9797825at2"/>
<keyword evidence="2" id="KW-0809">Transit peptide</keyword>
<dbReference type="STRING" id="340021.TM5383_01801"/>
<dbReference type="Gene3D" id="1.10.3580.10">
    <property type="entry name" value="ATP12 ATPase"/>
    <property type="match status" value="1"/>
</dbReference>
<dbReference type="EMBL" id="CYSF01000007">
    <property type="protein sequence ID" value="CUH84590.1"/>
    <property type="molecule type" value="Genomic_DNA"/>
</dbReference>
<evidence type="ECO:0000256" key="2">
    <source>
        <dbReference type="ARBA" id="ARBA00022946"/>
    </source>
</evidence>
<dbReference type="Gene3D" id="3.30.2180.10">
    <property type="entry name" value="ATP12-like"/>
    <property type="match status" value="1"/>
</dbReference>
<keyword evidence="5" id="KW-1185">Reference proteome</keyword>
<accession>A0A0P1GQ93</accession>
<dbReference type="PANTHER" id="PTHR21013:SF10">
    <property type="entry name" value="ATP SYNTHASE MITOCHONDRIAL F1 COMPLEX ASSEMBLY FACTOR 2"/>
    <property type="match status" value="1"/>
</dbReference>
<keyword evidence="3" id="KW-0143">Chaperone</keyword>
<dbReference type="AlphaFoldDB" id="A0A0P1GQ93"/>
<dbReference type="Pfam" id="PF07542">
    <property type="entry name" value="ATP12"/>
    <property type="match status" value="1"/>
</dbReference>
<reference evidence="4 5" key="1">
    <citation type="submission" date="2015-09" db="EMBL/GenBank/DDBJ databases">
        <authorList>
            <consortium name="Swine Surveillance"/>
        </authorList>
    </citation>
    <scope>NUCLEOTIDE SEQUENCE [LARGE SCALE GENOMIC DNA]</scope>
    <source>
        <strain evidence="4 5">CECT 8383</strain>
    </source>
</reference>
<sequence>MSIMKPKRFWKEAKVAEADGGFRVELDGRPVRTPAKTMVILPTRALAEAIAQEWDAQEGEVDPAKMPFTRTANSALDKVAVQHEEVAAMLAEYGGTDLLCYRATSPAELIDRQAALWDPMLDWADEIFGARLATGGGIMHVAQADDAVAKLARPVHSMDNFQLAAFHDLVGISGSLVLAFAAALNQQEIGAIWDLSRVDETWQEEQWGVDEEAAEQAAKKRAEFLHAKAFFDLCQSFDLGAD</sequence>
<dbReference type="PANTHER" id="PTHR21013">
    <property type="entry name" value="ATP SYNTHASE MITOCHONDRIAL F1 COMPLEX ASSEMBLY FACTOR 2/ATP12 PROTEIN, MITOCHONDRIAL PRECURSOR"/>
    <property type="match status" value="1"/>
</dbReference>
<evidence type="ECO:0000313" key="4">
    <source>
        <dbReference type="EMBL" id="CUH84590.1"/>
    </source>
</evidence>
<protein>
    <submittedName>
        <fullName evidence="4">ATP12 chaperone protein</fullName>
    </submittedName>
</protein>
<evidence type="ECO:0000313" key="5">
    <source>
        <dbReference type="Proteomes" id="UP000051681"/>
    </source>
</evidence>
<proteinExistence type="inferred from homology"/>
<name>A0A0P1GQ93_9RHOB</name>
<organism evidence="4 5">
    <name type="scientific">Thalassovita mediterranea</name>
    <dbReference type="NCBI Taxonomy" id="340021"/>
    <lineage>
        <taxon>Bacteria</taxon>
        <taxon>Pseudomonadati</taxon>
        <taxon>Pseudomonadota</taxon>
        <taxon>Alphaproteobacteria</taxon>
        <taxon>Rhodobacterales</taxon>
        <taxon>Roseobacteraceae</taxon>
        <taxon>Thalassovita</taxon>
    </lineage>
</organism>